<dbReference type="SUPFAM" id="SSF52402">
    <property type="entry name" value="Adenine nucleotide alpha hydrolases-like"/>
    <property type="match status" value="1"/>
</dbReference>
<comment type="similarity">
    <text evidence="6">Belongs to the tRNA(Ile)-lysidine synthase family.</text>
</comment>
<comment type="function">
    <text evidence="6">Ligates lysine onto the cytidine present at position 34 of the AUA codon-specific tRNA(Ile) that contains the anticodon CAU, in an ATP-dependent manner. Cytidine is converted to lysidine, thus changing the amino acid specificity of the tRNA from methionine to isoleucine.</text>
</comment>
<evidence type="ECO:0000313" key="8">
    <source>
        <dbReference type="EMBL" id="CAA9521667.1"/>
    </source>
</evidence>
<accession>A0A6J4TEI2</accession>
<organism evidence="8">
    <name type="scientific">uncultured Thermoleophilia bacterium</name>
    <dbReference type="NCBI Taxonomy" id="1497501"/>
    <lineage>
        <taxon>Bacteria</taxon>
        <taxon>Bacillati</taxon>
        <taxon>Actinomycetota</taxon>
        <taxon>Thermoleophilia</taxon>
        <taxon>environmental samples</taxon>
    </lineage>
</organism>
<keyword evidence="1 6" id="KW-0436">Ligase</keyword>
<reference evidence="8" key="1">
    <citation type="submission" date="2020-02" db="EMBL/GenBank/DDBJ databases">
        <authorList>
            <person name="Meier V. D."/>
        </authorList>
    </citation>
    <scope>NUCLEOTIDE SEQUENCE</scope>
    <source>
        <strain evidence="8">AVDCRST_MAG79</strain>
    </source>
</reference>
<keyword evidence="4 6" id="KW-0067">ATP-binding</keyword>
<proteinExistence type="inferred from homology"/>
<name>A0A6J4TEI2_9ACTN</name>
<dbReference type="NCBIfam" id="TIGR02432">
    <property type="entry name" value="lysidine_TilS_N"/>
    <property type="match status" value="1"/>
</dbReference>
<dbReference type="InterPro" id="IPR014729">
    <property type="entry name" value="Rossmann-like_a/b/a_fold"/>
</dbReference>
<evidence type="ECO:0000256" key="2">
    <source>
        <dbReference type="ARBA" id="ARBA00022694"/>
    </source>
</evidence>
<dbReference type="GO" id="GO:0006400">
    <property type="term" value="P:tRNA modification"/>
    <property type="evidence" value="ECO:0007669"/>
    <property type="project" value="UniProtKB-UniRule"/>
</dbReference>
<feature type="domain" description="tRNA(Ile)-lysidine/2-thiocytidine synthase N-terminal" evidence="7">
    <location>
        <begin position="22"/>
        <end position="192"/>
    </location>
</feature>
<evidence type="ECO:0000256" key="1">
    <source>
        <dbReference type="ARBA" id="ARBA00022598"/>
    </source>
</evidence>
<comment type="subcellular location">
    <subcellularLocation>
        <location evidence="6">Cytoplasm</location>
    </subcellularLocation>
</comment>
<dbReference type="PANTHER" id="PTHR43033:SF1">
    <property type="entry name" value="TRNA(ILE)-LYSIDINE SYNTHASE-RELATED"/>
    <property type="match status" value="1"/>
</dbReference>
<comment type="domain">
    <text evidence="6">The N-terminal region contains the highly conserved SGGXDS motif, predicted to be a P-loop motif involved in ATP binding.</text>
</comment>
<keyword evidence="3 6" id="KW-0547">Nucleotide-binding</keyword>
<dbReference type="HAMAP" id="MF_01161">
    <property type="entry name" value="tRNA_Ile_lys_synt"/>
    <property type="match status" value="1"/>
</dbReference>
<dbReference type="InterPro" id="IPR011063">
    <property type="entry name" value="TilS/TtcA_N"/>
</dbReference>
<dbReference type="Gene3D" id="3.40.50.620">
    <property type="entry name" value="HUPs"/>
    <property type="match status" value="1"/>
</dbReference>
<keyword evidence="6" id="KW-0963">Cytoplasm</keyword>
<sequence length="321" mass="34120">MGADALLTRVAATGLLQEGRPVVVLLSGGRDSVCLLAAAVDLGAAVTALHVDYGLREASTADAEHCAALCARLGVPITIERTRRPEHAPGNLQAWARDVRYGVGARLATAGGADLATGHTRTDQAETVLYRLASSPGRRALLGMAPRSGRLVRPLLEVTREDTAAFCRRRGLPWREDASNASPAFARSRVRHGLLPALRAVDARAEANVVRTAELLRDEAEVLDVVVDTALAGRDRIAVDHLRALPRAVARLVVRRLAEDVTGNLCARAPGRLDDLLALGEHRPAKPGDPWALDLGDGARAEIRDGVLRMVPTPRPGARTG</sequence>
<evidence type="ECO:0000256" key="6">
    <source>
        <dbReference type="HAMAP-Rule" id="MF_01161"/>
    </source>
</evidence>
<dbReference type="GO" id="GO:0005524">
    <property type="term" value="F:ATP binding"/>
    <property type="evidence" value="ECO:0007669"/>
    <property type="project" value="UniProtKB-UniRule"/>
</dbReference>
<evidence type="ECO:0000256" key="3">
    <source>
        <dbReference type="ARBA" id="ARBA00022741"/>
    </source>
</evidence>
<evidence type="ECO:0000256" key="5">
    <source>
        <dbReference type="ARBA" id="ARBA00048539"/>
    </source>
</evidence>
<comment type="catalytic activity">
    <reaction evidence="5 6">
        <text>cytidine(34) in tRNA(Ile2) + L-lysine + ATP = lysidine(34) in tRNA(Ile2) + AMP + diphosphate + H(+)</text>
        <dbReference type="Rhea" id="RHEA:43744"/>
        <dbReference type="Rhea" id="RHEA-COMP:10625"/>
        <dbReference type="Rhea" id="RHEA-COMP:10670"/>
        <dbReference type="ChEBI" id="CHEBI:15378"/>
        <dbReference type="ChEBI" id="CHEBI:30616"/>
        <dbReference type="ChEBI" id="CHEBI:32551"/>
        <dbReference type="ChEBI" id="CHEBI:33019"/>
        <dbReference type="ChEBI" id="CHEBI:82748"/>
        <dbReference type="ChEBI" id="CHEBI:83665"/>
        <dbReference type="ChEBI" id="CHEBI:456215"/>
        <dbReference type="EC" id="6.3.4.19"/>
    </reaction>
</comment>
<feature type="binding site" evidence="6">
    <location>
        <begin position="27"/>
        <end position="32"/>
    </location>
    <ligand>
        <name>ATP</name>
        <dbReference type="ChEBI" id="CHEBI:30616"/>
    </ligand>
</feature>
<dbReference type="EC" id="6.3.4.19" evidence="6"/>
<gene>
    <name evidence="6" type="primary">tilS</name>
    <name evidence="8" type="ORF">AVDCRST_MAG79-226</name>
</gene>
<dbReference type="EMBL" id="CADCWC010000040">
    <property type="protein sequence ID" value="CAA9521667.1"/>
    <property type="molecule type" value="Genomic_DNA"/>
</dbReference>
<dbReference type="PANTHER" id="PTHR43033">
    <property type="entry name" value="TRNA(ILE)-LYSIDINE SYNTHASE-RELATED"/>
    <property type="match status" value="1"/>
</dbReference>
<dbReference type="AlphaFoldDB" id="A0A6J4TEI2"/>
<evidence type="ECO:0000256" key="4">
    <source>
        <dbReference type="ARBA" id="ARBA00022840"/>
    </source>
</evidence>
<dbReference type="InterPro" id="IPR012795">
    <property type="entry name" value="tRNA_Ile_lys_synt_N"/>
</dbReference>
<dbReference type="Pfam" id="PF01171">
    <property type="entry name" value="ATP_bind_3"/>
    <property type="match status" value="1"/>
</dbReference>
<dbReference type="CDD" id="cd01992">
    <property type="entry name" value="TilS_N"/>
    <property type="match status" value="1"/>
</dbReference>
<dbReference type="GO" id="GO:0032267">
    <property type="term" value="F:tRNA(Ile)-lysidine synthase activity"/>
    <property type="evidence" value="ECO:0007669"/>
    <property type="project" value="UniProtKB-EC"/>
</dbReference>
<protein>
    <recommendedName>
        <fullName evidence="6">tRNA(Ile)-lysidine synthase</fullName>
        <ecNumber evidence="6">6.3.4.19</ecNumber>
    </recommendedName>
    <alternativeName>
        <fullName evidence="6">tRNA(Ile)-2-lysyl-cytidine synthase</fullName>
    </alternativeName>
    <alternativeName>
        <fullName evidence="6">tRNA(Ile)-lysidine synthetase</fullName>
    </alternativeName>
</protein>
<keyword evidence="2 6" id="KW-0819">tRNA processing</keyword>
<dbReference type="SUPFAM" id="SSF82829">
    <property type="entry name" value="MesJ substrate recognition domain-like"/>
    <property type="match status" value="1"/>
</dbReference>
<dbReference type="InterPro" id="IPR012094">
    <property type="entry name" value="tRNA_Ile_lys_synt"/>
</dbReference>
<dbReference type="GO" id="GO:0005737">
    <property type="term" value="C:cytoplasm"/>
    <property type="evidence" value="ECO:0007669"/>
    <property type="project" value="UniProtKB-SubCell"/>
</dbReference>
<evidence type="ECO:0000259" key="7">
    <source>
        <dbReference type="Pfam" id="PF01171"/>
    </source>
</evidence>